<feature type="compositionally biased region" description="Polar residues" evidence="1">
    <location>
        <begin position="22"/>
        <end position="52"/>
    </location>
</feature>
<protein>
    <submittedName>
        <fullName evidence="2">Uncharacterized protein</fullName>
    </submittedName>
</protein>
<comment type="caution">
    <text evidence="2">The sequence shown here is derived from an EMBL/GenBank/DDBJ whole genome shotgun (WGS) entry which is preliminary data.</text>
</comment>
<gene>
    <name evidence="2" type="ORF">PG996_005177</name>
</gene>
<proteinExistence type="predicted"/>
<feature type="region of interest" description="Disordered" evidence="1">
    <location>
        <begin position="22"/>
        <end position="53"/>
    </location>
</feature>
<evidence type="ECO:0000313" key="3">
    <source>
        <dbReference type="Proteomes" id="UP001446871"/>
    </source>
</evidence>
<evidence type="ECO:0000313" key="2">
    <source>
        <dbReference type="EMBL" id="KAK8071829.1"/>
    </source>
</evidence>
<sequence length="129" mass="13863">MSPYQTLQSSLLRRLNYLNTSSPKLDPVSSTGDEFQPYTDSSGSEFVPSSTPLAMRHGGTNLVASSVEASAAQFGNDPSYNAGFNSAIGLDGIKQPTASLRCPISLCQLGFVRRRVGHLRRSGVPMPER</sequence>
<keyword evidence="3" id="KW-1185">Reference proteome</keyword>
<accession>A0ABR1VKQ8</accession>
<dbReference type="EMBL" id="JAQQWM010000003">
    <property type="protein sequence ID" value="KAK8071829.1"/>
    <property type="molecule type" value="Genomic_DNA"/>
</dbReference>
<organism evidence="2 3">
    <name type="scientific">Apiospora saccharicola</name>
    <dbReference type="NCBI Taxonomy" id="335842"/>
    <lineage>
        <taxon>Eukaryota</taxon>
        <taxon>Fungi</taxon>
        <taxon>Dikarya</taxon>
        <taxon>Ascomycota</taxon>
        <taxon>Pezizomycotina</taxon>
        <taxon>Sordariomycetes</taxon>
        <taxon>Xylariomycetidae</taxon>
        <taxon>Amphisphaeriales</taxon>
        <taxon>Apiosporaceae</taxon>
        <taxon>Apiospora</taxon>
    </lineage>
</organism>
<dbReference type="Proteomes" id="UP001446871">
    <property type="component" value="Unassembled WGS sequence"/>
</dbReference>
<reference evidence="2 3" key="1">
    <citation type="submission" date="2023-01" db="EMBL/GenBank/DDBJ databases">
        <title>Analysis of 21 Apiospora genomes using comparative genomics revels a genus with tremendous synthesis potential of carbohydrate active enzymes and secondary metabolites.</title>
        <authorList>
            <person name="Sorensen T."/>
        </authorList>
    </citation>
    <scope>NUCLEOTIDE SEQUENCE [LARGE SCALE GENOMIC DNA]</scope>
    <source>
        <strain evidence="2 3">CBS 83171</strain>
    </source>
</reference>
<name>A0ABR1VKQ8_9PEZI</name>
<evidence type="ECO:0000256" key="1">
    <source>
        <dbReference type="SAM" id="MobiDB-lite"/>
    </source>
</evidence>